<dbReference type="EMBL" id="MN740170">
    <property type="protein sequence ID" value="QHT91859.1"/>
    <property type="molecule type" value="Genomic_DNA"/>
</dbReference>
<organism evidence="1">
    <name type="scientific">viral metagenome</name>
    <dbReference type="NCBI Taxonomy" id="1070528"/>
    <lineage>
        <taxon>unclassified sequences</taxon>
        <taxon>metagenomes</taxon>
        <taxon>organismal metagenomes</taxon>
    </lineage>
</organism>
<name>A0A6C0IGB8_9ZZZZ</name>
<evidence type="ECO:0008006" key="2">
    <source>
        <dbReference type="Google" id="ProtNLM"/>
    </source>
</evidence>
<accession>A0A6C0IGB8</accession>
<sequence>MEISVSTNDINNYSVSELNYIRESIENMNKFNQIEVLRILHNNKDVTLNENKYGVHINISELKKQILDEILVYINYVNTQEKTLHTIEKEKETYKNIFFEKDNKDNNTK</sequence>
<protein>
    <recommendedName>
        <fullName evidence="2">NET domain-containing protein</fullName>
    </recommendedName>
</protein>
<evidence type="ECO:0000313" key="1">
    <source>
        <dbReference type="EMBL" id="QHT91859.1"/>
    </source>
</evidence>
<reference evidence="1" key="1">
    <citation type="journal article" date="2020" name="Nature">
        <title>Giant virus diversity and host interactions through global metagenomics.</title>
        <authorList>
            <person name="Schulz F."/>
            <person name="Roux S."/>
            <person name="Paez-Espino D."/>
            <person name="Jungbluth S."/>
            <person name="Walsh D.A."/>
            <person name="Denef V.J."/>
            <person name="McMahon K.D."/>
            <person name="Konstantinidis K.T."/>
            <person name="Eloe-Fadrosh E.A."/>
            <person name="Kyrpides N.C."/>
            <person name="Woyke T."/>
        </authorList>
    </citation>
    <scope>NUCLEOTIDE SEQUENCE</scope>
    <source>
        <strain evidence="1">GVMAG-M-3300023184-86</strain>
    </source>
</reference>
<dbReference type="AlphaFoldDB" id="A0A6C0IGB8"/>
<proteinExistence type="predicted"/>